<evidence type="ECO:0000256" key="2">
    <source>
        <dbReference type="ARBA" id="ARBA00022908"/>
    </source>
</evidence>
<evidence type="ECO:0000313" key="7">
    <source>
        <dbReference type="EMBL" id="QYD72785.1"/>
    </source>
</evidence>
<accession>A0ABX8UZX0</accession>
<dbReference type="InterPro" id="IPR050090">
    <property type="entry name" value="Tyrosine_recombinase_XerCD"/>
</dbReference>
<dbReference type="EMBL" id="CP080096">
    <property type="protein sequence ID" value="QYD72785.1"/>
    <property type="molecule type" value="Genomic_DNA"/>
</dbReference>
<evidence type="ECO:0000313" key="8">
    <source>
        <dbReference type="Proteomes" id="UP000826462"/>
    </source>
</evidence>
<proteinExistence type="inferred from homology"/>
<dbReference type="Pfam" id="PF00589">
    <property type="entry name" value="Phage_integrase"/>
    <property type="match status" value="1"/>
</dbReference>
<evidence type="ECO:0000256" key="4">
    <source>
        <dbReference type="ARBA" id="ARBA00023172"/>
    </source>
</evidence>
<evidence type="ECO:0000256" key="3">
    <source>
        <dbReference type="ARBA" id="ARBA00023125"/>
    </source>
</evidence>
<name>A0ABX8UZX0_9BURK</name>
<dbReference type="PANTHER" id="PTHR30349">
    <property type="entry name" value="PHAGE INTEGRASE-RELATED"/>
    <property type="match status" value="1"/>
</dbReference>
<dbReference type="Proteomes" id="UP000826462">
    <property type="component" value="Chromosome 2"/>
</dbReference>
<dbReference type="InterPro" id="IPR013762">
    <property type="entry name" value="Integrase-like_cat_sf"/>
</dbReference>
<keyword evidence="8" id="KW-1185">Reference proteome</keyword>
<comment type="similarity">
    <text evidence="1">Belongs to the 'phage' integrase family.</text>
</comment>
<feature type="region of interest" description="Disordered" evidence="5">
    <location>
        <begin position="1"/>
        <end position="45"/>
    </location>
</feature>
<keyword evidence="3" id="KW-0238">DNA-binding</keyword>
<feature type="domain" description="Tyr recombinase" evidence="6">
    <location>
        <begin position="163"/>
        <end position="361"/>
    </location>
</feature>
<sequence length="370" mass="40254">MKKRSGKRHGLRRASSRHKPADAGREPGAGSGVSRARTSSAPASGDLFDREREDWLRDPAVAFDAWLANQQFRASSAQVYRAQWGLFLEWLQARRKTLATVDRRSIADFVAGLSIRKPQRARYLRLIERVLDHVRSIEAASTNPARFIAQDGEAGWRNARDNEPTGFLSASERTTLIAHLSSPVIGRSGAERWREYRDRALVAIFLGGGLKTGEAIALTMHNINAGTGWLTVDGDNPLLSRRTRLAPFAVAVLGAWLEARAAASLAGPLVFPAASSGKPMHKATALRAIDALIDAAGIAASREARASPQTLRNTFAADLFESGVEAELVGEWLGFAQPVSAHRLHRAWKTWGSEQIADEVDEGESGSHDA</sequence>
<feature type="compositionally biased region" description="Basic residues" evidence="5">
    <location>
        <begin position="1"/>
        <end position="18"/>
    </location>
</feature>
<dbReference type="SUPFAM" id="SSF56349">
    <property type="entry name" value="DNA breaking-rejoining enzymes"/>
    <property type="match status" value="1"/>
</dbReference>
<keyword evidence="2" id="KW-0229">DNA integration</keyword>
<dbReference type="PROSITE" id="PS51898">
    <property type="entry name" value="TYR_RECOMBINASE"/>
    <property type="match status" value="1"/>
</dbReference>
<organism evidence="7 8">
    <name type="scientific">Paraburkholderia edwinii</name>
    <dbReference type="NCBI Taxonomy" id="2861782"/>
    <lineage>
        <taxon>Bacteria</taxon>
        <taxon>Pseudomonadati</taxon>
        <taxon>Pseudomonadota</taxon>
        <taxon>Betaproteobacteria</taxon>
        <taxon>Burkholderiales</taxon>
        <taxon>Burkholderiaceae</taxon>
        <taxon>Paraburkholderia</taxon>
    </lineage>
</organism>
<evidence type="ECO:0000259" key="6">
    <source>
        <dbReference type="PROSITE" id="PS51898"/>
    </source>
</evidence>
<dbReference type="PANTHER" id="PTHR30349:SF41">
    <property type="entry name" value="INTEGRASE_RECOMBINASE PROTEIN MJ0367-RELATED"/>
    <property type="match status" value="1"/>
</dbReference>
<dbReference type="Gene3D" id="1.10.443.10">
    <property type="entry name" value="Intergrase catalytic core"/>
    <property type="match status" value="1"/>
</dbReference>
<dbReference type="InterPro" id="IPR002104">
    <property type="entry name" value="Integrase_catalytic"/>
</dbReference>
<dbReference type="InterPro" id="IPR011010">
    <property type="entry name" value="DNA_brk_join_enz"/>
</dbReference>
<evidence type="ECO:0000256" key="5">
    <source>
        <dbReference type="SAM" id="MobiDB-lite"/>
    </source>
</evidence>
<evidence type="ECO:0000256" key="1">
    <source>
        <dbReference type="ARBA" id="ARBA00008857"/>
    </source>
</evidence>
<keyword evidence="4" id="KW-0233">DNA recombination</keyword>
<protein>
    <submittedName>
        <fullName evidence="7">Site-specific integrase</fullName>
    </submittedName>
</protein>
<reference evidence="7 8" key="1">
    <citation type="submission" date="2021-07" db="EMBL/GenBank/DDBJ databases">
        <title>Paraburkholderia edwinii protects Aspergillus sp. from phenazines by acting as a toxin sponge.</title>
        <authorList>
            <person name="Dahlstrom K.M."/>
            <person name="Newman D.K."/>
        </authorList>
    </citation>
    <scope>NUCLEOTIDE SEQUENCE [LARGE SCALE GENOMIC DNA]</scope>
    <source>
        <strain evidence="7 8">Pe01</strain>
    </source>
</reference>
<dbReference type="CDD" id="cd00397">
    <property type="entry name" value="DNA_BRE_C"/>
    <property type="match status" value="1"/>
</dbReference>
<gene>
    <name evidence="7" type="ORF">KZJ38_24135</name>
</gene>